<dbReference type="Proteomes" id="UP001327957">
    <property type="component" value="Unassembled WGS sequence"/>
</dbReference>
<feature type="compositionally biased region" description="Pro residues" evidence="1">
    <location>
        <begin position="1"/>
        <end position="12"/>
    </location>
</feature>
<sequence length="191" mass="19597">MASPPDPAPATTPAPATAPALEQNQPPNQQTTSATSATPARPERRPRTGGLLPALAIALVSWLLIGSISHSPPVIAALGDGVIGLDAALVFVQIPMLFLALDSASDLWPGRGSATFTAAVVGLGVASAYALRAADGWANGSQGLFWALGGMYGGVALEWLTGFWARLERRLERSATRGDGTPMQTAAVKTS</sequence>
<comment type="caution">
    <text evidence="3">The sequence shown here is derived from an EMBL/GenBank/DDBJ whole genome shotgun (WGS) entry which is preliminary data.</text>
</comment>
<keyword evidence="4" id="KW-1185">Reference proteome</keyword>
<evidence type="ECO:0000256" key="2">
    <source>
        <dbReference type="SAM" id="Phobius"/>
    </source>
</evidence>
<evidence type="ECO:0000313" key="4">
    <source>
        <dbReference type="Proteomes" id="UP001327957"/>
    </source>
</evidence>
<evidence type="ECO:0000256" key="1">
    <source>
        <dbReference type="SAM" id="MobiDB-lite"/>
    </source>
</evidence>
<evidence type="ECO:0000313" key="3">
    <source>
        <dbReference type="EMBL" id="KAK6226897.1"/>
    </source>
</evidence>
<feature type="transmembrane region" description="Helical" evidence="2">
    <location>
        <begin position="113"/>
        <end position="131"/>
    </location>
</feature>
<accession>A0AAV9TW57</accession>
<feature type="transmembrane region" description="Helical" evidence="2">
    <location>
        <begin position="51"/>
        <end position="69"/>
    </location>
</feature>
<keyword evidence="2" id="KW-1133">Transmembrane helix</keyword>
<reference evidence="3 4" key="1">
    <citation type="submission" date="2023-04" db="EMBL/GenBank/DDBJ databases">
        <title>Colletotrichum tabacum stain YC1 causing leaf anthracnose on Nicotiana tabacum(L.) cv.</title>
        <authorList>
            <person name="Ji Z."/>
            <person name="Wang M."/>
            <person name="Zhang J."/>
            <person name="Wang N."/>
            <person name="Zhou Z."/>
        </authorList>
    </citation>
    <scope>NUCLEOTIDE SEQUENCE [LARGE SCALE GENOMIC DNA]</scope>
    <source>
        <strain evidence="3 4">YC1</strain>
    </source>
</reference>
<protein>
    <submittedName>
        <fullName evidence="3">Uncharacterized protein</fullName>
    </submittedName>
</protein>
<keyword evidence="2" id="KW-0812">Transmembrane</keyword>
<gene>
    <name evidence="3" type="ORF">QIS74_00452</name>
</gene>
<feature type="region of interest" description="Disordered" evidence="1">
    <location>
        <begin position="1"/>
        <end position="48"/>
    </location>
</feature>
<feature type="compositionally biased region" description="Low complexity" evidence="1">
    <location>
        <begin position="29"/>
        <end position="40"/>
    </location>
</feature>
<feature type="transmembrane region" description="Helical" evidence="2">
    <location>
        <begin position="81"/>
        <end position="101"/>
    </location>
</feature>
<dbReference type="EMBL" id="JASAOK010000001">
    <property type="protein sequence ID" value="KAK6226897.1"/>
    <property type="molecule type" value="Genomic_DNA"/>
</dbReference>
<keyword evidence="2" id="KW-0472">Membrane</keyword>
<organism evidence="3 4">
    <name type="scientific">Colletotrichum tabaci</name>
    <dbReference type="NCBI Taxonomy" id="1209068"/>
    <lineage>
        <taxon>Eukaryota</taxon>
        <taxon>Fungi</taxon>
        <taxon>Dikarya</taxon>
        <taxon>Ascomycota</taxon>
        <taxon>Pezizomycotina</taxon>
        <taxon>Sordariomycetes</taxon>
        <taxon>Hypocreomycetidae</taxon>
        <taxon>Glomerellales</taxon>
        <taxon>Glomerellaceae</taxon>
        <taxon>Colletotrichum</taxon>
        <taxon>Colletotrichum destructivum species complex</taxon>
    </lineage>
</organism>
<name>A0AAV9TW57_9PEZI</name>
<dbReference type="AlphaFoldDB" id="A0AAV9TW57"/>
<feature type="transmembrane region" description="Helical" evidence="2">
    <location>
        <begin position="143"/>
        <end position="165"/>
    </location>
</feature>
<proteinExistence type="predicted"/>